<dbReference type="PANTHER" id="PTHR15394:SF3">
    <property type="entry name" value="SERINE HYDROLASE RBBP9"/>
    <property type="match status" value="1"/>
</dbReference>
<dbReference type="InterPro" id="IPR010662">
    <property type="entry name" value="RBBP9/YdeN"/>
</dbReference>
<organism evidence="1 2">
    <name type="scientific">Hymenobacter wooponensis</name>
    <dbReference type="NCBI Taxonomy" id="1525360"/>
    <lineage>
        <taxon>Bacteria</taxon>
        <taxon>Pseudomonadati</taxon>
        <taxon>Bacteroidota</taxon>
        <taxon>Cytophagia</taxon>
        <taxon>Cytophagales</taxon>
        <taxon>Hymenobacteraceae</taxon>
        <taxon>Hymenobacter</taxon>
    </lineage>
</organism>
<accession>A0A4Z0MG86</accession>
<dbReference type="Pfam" id="PF06821">
    <property type="entry name" value="Ser_hydrolase"/>
    <property type="match status" value="1"/>
</dbReference>
<dbReference type="AlphaFoldDB" id="A0A4Z0MG86"/>
<name>A0A4Z0MG86_9BACT</name>
<protein>
    <submittedName>
        <fullName evidence="1">DUF1749 domain-containing protein</fullName>
    </submittedName>
</protein>
<sequence>MVSCSLSSVQAHLMHSTSTSLKNCEIFIVPRWAGASHSDWYPWLGEQLQAVATEDGFNYQVHALNMPAWDLPVIERAVDYLMEVLPPERLGPNVYLIGHSVGCLAILHYLARVAEQNPTATQLGGVLCVAGWFSVDSPWQDILNWMHAPINFEAARRLIPEEKLTVLLSDDDPYTSGYQDNERLWVERLRSQVSILAGRQHFSSQLDFDVRDAVRDLVGALSPSSIG</sequence>
<reference evidence="1 2" key="1">
    <citation type="submission" date="2019-04" db="EMBL/GenBank/DDBJ databases">
        <authorList>
            <person name="Feng G."/>
            <person name="Zhang J."/>
            <person name="Zhu H."/>
        </authorList>
    </citation>
    <scope>NUCLEOTIDE SEQUENCE [LARGE SCALE GENOMIC DNA]</scope>
    <source>
        <strain evidence="1 2">JCM 19491</strain>
    </source>
</reference>
<dbReference type="OrthoDB" id="9804993at2"/>
<dbReference type="PANTHER" id="PTHR15394">
    <property type="entry name" value="SERINE HYDROLASE RBBP9"/>
    <property type="match status" value="1"/>
</dbReference>
<proteinExistence type="predicted"/>
<dbReference type="EMBL" id="SRKZ01000006">
    <property type="protein sequence ID" value="TGD78499.1"/>
    <property type="molecule type" value="Genomic_DNA"/>
</dbReference>
<dbReference type="Proteomes" id="UP000298284">
    <property type="component" value="Unassembled WGS sequence"/>
</dbReference>
<dbReference type="SUPFAM" id="SSF53474">
    <property type="entry name" value="alpha/beta-Hydrolases"/>
    <property type="match status" value="1"/>
</dbReference>
<evidence type="ECO:0000313" key="1">
    <source>
        <dbReference type="EMBL" id="TGD78499.1"/>
    </source>
</evidence>
<keyword evidence="2" id="KW-1185">Reference proteome</keyword>
<comment type="caution">
    <text evidence="1">The sequence shown here is derived from an EMBL/GenBank/DDBJ whole genome shotgun (WGS) entry which is preliminary data.</text>
</comment>
<dbReference type="InterPro" id="IPR029058">
    <property type="entry name" value="AB_hydrolase_fold"/>
</dbReference>
<gene>
    <name evidence="1" type="ORF">EU557_20575</name>
</gene>
<dbReference type="GO" id="GO:0016787">
    <property type="term" value="F:hydrolase activity"/>
    <property type="evidence" value="ECO:0007669"/>
    <property type="project" value="InterPro"/>
</dbReference>
<evidence type="ECO:0000313" key="2">
    <source>
        <dbReference type="Proteomes" id="UP000298284"/>
    </source>
</evidence>
<dbReference type="Gene3D" id="3.40.50.1820">
    <property type="entry name" value="alpha/beta hydrolase"/>
    <property type="match status" value="1"/>
</dbReference>